<keyword evidence="2" id="KW-1185">Reference proteome</keyword>
<evidence type="ECO:0000313" key="2">
    <source>
        <dbReference type="Proteomes" id="UP001230649"/>
    </source>
</evidence>
<dbReference type="Proteomes" id="UP001230649">
    <property type="component" value="Unassembled WGS sequence"/>
</dbReference>
<dbReference type="EMBL" id="JASBWS010000067">
    <property type="protein sequence ID" value="KAJ9101962.1"/>
    <property type="molecule type" value="Genomic_DNA"/>
</dbReference>
<reference evidence="1" key="1">
    <citation type="submission" date="2023-04" db="EMBL/GenBank/DDBJ databases">
        <title>Draft Genome sequencing of Naganishia species isolated from polar environments using Oxford Nanopore Technology.</title>
        <authorList>
            <person name="Leo P."/>
            <person name="Venkateswaran K."/>
        </authorList>
    </citation>
    <scope>NUCLEOTIDE SEQUENCE</scope>
    <source>
        <strain evidence="1">MNA-CCFEE 5262</strain>
    </source>
</reference>
<sequence>MAQYAPITQDQAPSIGSEGQQEMRTSMGEARIRAAEAYAMSELDEDDTYRRSSTSHPPAYGDDELTSASEPLLFNGFSSAREHPAGYADGRNSSEGFDHLLPEGEGAKSTLMAGIANMSNSILGAGIIGLPFAIAEAGFFTGIALLIILCGVTDWTIRLIILNAKLSGRDSYIGIMEACFGYPGRVAVSFFQFAFALGGYACFSSATGLG</sequence>
<name>A0ACC2VRI8_9TREE</name>
<proteinExistence type="predicted"/>
<accession>A0ACC2VRI8</accession>
<protein>
    <submittedName>
        <fullName evidence="1">Uncharacterized protein</fullName>
    </submittedName>
</protein>
<gene>
    <name evidence="1" type="ORF">QFC20_005111</name>
</gene>
<comment type="caution">
    <text evidence="1">The sequence shown here is derived from an EMBL/GenBank/DDBJ whole genome shotgun (WGS) entry which is preliminary data.</text>
</comment>
<evidence type="ECO:0000313" key="1">
    <source>
        <dbReference type="EMBL" id="KAJ9101962.1"/>
    </source>
</evidence>
<organism evidence="1 2">
    <name type="scientific">Naganishia adeliensis</name>
    <dbReference type="NCBI Taxonomy" id="92952"/>
    <lineage>
        <taxon>Eukaryota</taxon>
        <taxon>Fungi</taxon>
        <taxon>Dikarya</taxon>
        <taxon>Basidiomycota</taxon>
        <taxon>Agaricomycotina</taxon>
        <taxon>Tremellomycetes</taxon>
        <taxon>Filobasidiales</taxon>
        <taxon>Filobasidiaceae</taxon>
        <taxon>Naganishia</taxon>
    </lineage>
</organism>